<dbReference type="InterPro" id="IPR050542">
    <property type="entry name" value="Glycosyl_Hydrlase18_Chitinase"/>
</dbReference>
<keyword evidence="5" id="KW-0147">Chitin-binding</keyword>
<keyword evidence="7" id="KW-0146">Chitin degradation</keyword>
<evidence type="ECO:0000256" key="6">
    <source>
        <dbReference type="ARBA" id="ARBA00022801"/>
    </source>
</evidence>
<keyword evidence="4" id="KW-0134">Cell wall</keyword>
<dbReference type="CDD" id="cd02877">
    <property type="entry name" value="GH18_hevamine_XipI_class_III"/>
    <property type="match status" value="1"/>
</dbReference>
<dbReference type="PANTHER" id="PTHR45708:SF49">
    <property type="entry name" value="ENDOCHITINASE"/>
    <property type="match status" value="1"/>
</dbReference>
<feature type="domain" description="GH18" evidence="14">
    <location>
        <begin position="29"/>
        <end position="336"/>
    </location>
</feature>
<evidence type="ECO:0000256" key="1">
    <source>
        <dbReference type="ARBA" id="ARBA00000822"/>
    </source>
</evidence>
<evidence type="ECO:0000313" key="16">
    <source>
        <dbReference type="Proteomes" id="UP001220324"/>
    </source>
</evidence>
<dbReference type="GO" id="GO:0000272">
    <property type="term" value="P:polysaccharide catabolic process"/>
    <property type="evidence" value="ECO:0007669"/>
    <property type="project" value="UniProtKB-KW"/>
</dbReference>
<dbReference type="FunFam" id="3.20.20.80:FF:000145">
    <property type="entry name" value="Class III chitinase, putative"/>
    <property type="match status" value="1"/>
</dbReference>
<evidence type="ECO:0000256" key="4">
    <source>
        <dbReference type="ARBA" id="ARBA00022512"/>
    </source>
</evidence>
<dbReference type="InterPro" id="IPR017853">
    <property type="entry name" value="GH"/>
</dbReference>
<comment type="function">
    <text evidence="11">GPI-anchored chitinase involved in the degradation of chitin, a component of the cell walls of fungi and exoskeletal elements of some animals (including worms and arthropods). Required to reshape the cell wall at the sites where cell wall remodeling and/or cell wall maturation actively take place such as sites of conidia formation.</text>
</comment>
<comment type="similarity">
    <text evidence="12">Belongs to the glycosyl hydrolase 18 family. Chitinase class III subfamily.</text>
</comment>
<evidence type="ECO:0000256" key="9">
    <source>
        <dbReference type="ARBA" id="ARBA00023295"/>
    </source>
</evidence>
<evidence type="ECO:0000256" key="10">
    <source>
        <dbReference type="ARBA" id="ARBA00023326"/>
    </source>
</evidence>
<comment type="subcellular location">
    <subcellularLocation>
        <location evidence="2">Secreted</location>
        <location evidence="2">Cell wall</location>
    </subcellularLocation>
</comment>
<dbReference type="Proteomes" id="UP001220324">
    <property type="component" value="Unassembled WGS sequence"/>
</dbReference>
<dbReference type="Gene3D" id="3.20.20.80">
    <property type="entry name" value="Glycosidases"/>
    <property type="match status" value="1"/>
</dbReference>
<keyword evidence="16" id="KW-1185">Reference proteome</keyword>
<dbReference type="InterPro" id="IPR045321">
    <property type="entry name" value="Cts1-like"/>
</dbReference>
<gene>
    <name evidence="15" type="ORF">N7494_001784</name>
</gene>
<feature type="signal peptide" evidence="13">
    <location>
        <begin position="1"/>
        <end position="21"/>
    </location>
</feature>
<evidence type="ECO:0000256" key="13">
    <source>
        <dbReference type="SAM" id="SignalP"/>
    </source>
</evidence>
<evidence type="ECO:0000313" key="15">
    <source>
        <dbReference type="EMBL" id="KAJ5552406.1"/>
    </source>
</evidence>
<keyword evidence="13" id="KW-0732">Signal</keyword>
<dbReference type="PANTHER" id="PTHR45708">
    <property type="entry name" value="ENDOCHITINASE"/>
    <property type="match status" value="1"/>
</dbReference>
<keyword evidence="4" id="KW-0964">Secreted</keyword>
<protein>
    <recommendedName>
        <fullName evidence="3">chitinase</fullName>
        <ecNumber evidence="3">3.2.1.14</ecNumber>
    </recommendedName>
</protein>
<dbReference type="EMBL" id="JAQIZZ010000002">
    <property type="protein sequence ID" value="KAJ5552406.1"/>
    <property type="molecule type" value="Genomic_DNA"/>
</dbReference>
<organism evidence="15 16">
    <name type="scientific">Penicillium frequentans</name>
    <dbReference type="NCBI Taxonomy" id="3151616"/>
    <lineage>
        <taxon>Eukaryota</taxon>
        <taxon>Fungi</taxon>
        <taxon>Dikarya</taxon>
        <taxon>Ascomycota</taxon>
        <taxon>Pezizomycotina</taxon>
        <taxon>Eurotiomycetes</taxon>
        <taxon>Eurotiomycetidae</taxon>
        <taxon>Eurotiales</taxon>
        <taxon>Aspergillaceae</taxon>
        <taxon>Penicillium</taxon>
    </lineage>
</organism>
<dbReference type="PROSITE" id="PS01095">
    <property type="entry name" value="GH18_1"/>
    <property type="match status" value="1"/>
</dbReference>
<dbReference type="AlphaFoldDB" id="A0AAD6D2E6"/>
<evidence type="ECO:0000256" key="11">
    <source>
        <dbReference type="ARBA" id="ARBA00024658"/>
    </source>
</evidence>
<evidence type="ECO:0000259" key="14">
    <source>
        <dbReference type="PROSITE" id="PS51910"/>
    </source>
</evidence>
<sequence>MYSVNTAAALVALCAFQGVRAALDVTSSSNVAIYWGQNSYGESSGDLAQQDLAYYCESSDIDVIQLAFLDVINGEGGAPEINFANSGNACTTFDGTALLDCPTIAEDIVTCQGLGKTILLSIGGATYSEGGFTSEAAAIAGAKMIWQTFGPVSTNTSINRPFGDSVVDGFDFDFESTVENMPAFANELRTLFAEDTSKTYYLTAAPQCPYPDAADNPMLDGAVYFDAIWVQFYNNYCGVNYFTTGSTTQADFNFNSWDTWATTISLNPDVKVFLGIPGGSTAAGTGYESASTIASIVDFIIEEGYTSFGGVMMWDVSQVYANDGFLSSIASGLGSSSTGTTTSVATTSSAKSTTSTSTTSKATTLSKVTTTTASTTSTTSSSSSSSTSTTDTVKATTTAVPTTLSTVTIKSTKTVVHMITTNAKAVTSATSTTSTATLTTATAASATTTAASLTADESSEVCPISGGTCATSGTYACNGSSYGICDNGEWAIQKCASGLICVQDGSSIYCDYKGDHPDTTCS</sequence>
<dbReference type="SUPFAM" id="SSF51445">
    <property type="entry name" value="(Trans)glycosidases"/>
    <property type="match status" value="1"/>
</dbReference>
<reference evidence="15 16" key="1">
    <citation type="journal article" date="2023" name="IMA Fungus">
        <title>Comparative genomic study of the Penicillium genus elucidates a diverse pangenome and 15 lateral gene transfer events.</title>
        <authorList>
            <person name="Petersen C."/>
            <person name="Sorensen T."/>
            <person name="Nielsen M.R."/>
            <person name="Sondergaard T.E."/>
            <person name="Sorensen J.L."/>
            <person name="Fitzpatrick D.A."/>
            <person name="Frisvad J.C."/>
            <person name="Nielsen K.L."/>
        </authorList>
    </citation>
    <scope>NUCLEOTIDE SEQUENCE [LARGE SCALE GENOMIC DNA]</scope>
    <source>
        <strain evidence="15 16">IBT 35679</strain>
    </source>
</reference>
<keyword evidence="10" id="KW-0624">Polysaccharide degradation</keyword>
<dbReference type="GO" id="GO:0005576">
    <property type="term" value="C:extracellular region"/>
    <property type="evidence" value="ECO:0007669"/>
    <property type="project" value="TreeGrafter"/>
</dbReference>
<keyword evidence="6" id="KW-0378">Hydrolase</keyword>
<evidence type="ECO:0000256" key="12">
    <source>
        <dbReference type="ARBA" id="ARBA00025727"/>
    </source>
</evidence>
<evidence type="ECO:0000256" key="5">
    <source>
        <dbReference type="ARBA" id="ARBA00022669"/>
    </source>
</evidence>
<keyword evidence="8" id="KW-0119">Carbohydrate metabolism</keyword>
<dbReference type="GO" id="GO:0006032">
    <property type="term" value="P:chitin catabolic process"/>
    <property type="evidence" value="ECO:0007669"/>
    <property type="project" value="UniProtKB-KW"/>
</dbReference>
<dbReference type="PROSITE" id="PS51910">
    <property type="entry name" value="GH18_2"/>
    <property type="match status" value="1"/>
</dbReference>
<dbReference type="InterPro" id="IPR001579">
    <property type="entry name" value="Glyco_hydro_18_chit_AS"/>
</dbReference>
<comment type="caution">
    <text evidence="15">The sequence shown here is derived from an EMBL/GenBank/DDBJ whole genome shotgun (WGS) entry which is preliminary data.</text>
</comment>
<comment type="catalytic activity">
    <reaction evidence="1">
        <text>Random endo-hydrolysis of N-acetyl-beta-D-glucosaminide (1-&gt;4)-beta-linkages in chitin and chitodextrins.</text>
        <dbReference type="EC" id="3.2.1.14"/>
    </reaction>
</comment>
<keyword evidence="9" id="KW-0326">Glycosidase</keyword>
<evidence type="ECO:0000256" key="3">
    <source>
        <dbReference type="ARBA" id="ARBA00012729"/>
    </source>
</evidence>
<dbReference type="InterPro" id="IPR001223">
    <property type="entry name" value="Glyco_hydro18_cat"/>
</dbReference>
<proteinExistence type="inferred from homology"/>
<dbReference type="GO" id="GO:0008843">
    <property type="term" value="F:endochitinase activity"/>
    <property type="evidence" value="ECO:0007669"/>
    <property type="project" value="UniProtKB-EC"/>
</dbReference>
<name>A0AAD6D2E6_9EURO</name>
<evidence type="ECO:0000256" key="2">
    <source>
        <dbReference type="ARBA" id="ARBA00004191"/>
    </source>
</evidence>
<accession>A0AAD6D2E6</accession>
<evidence type="ECO:0000256" key="8">
    <source>
        <dbReference type="ARBA" id="ARBA00023277"/>
    </source>
</evidence>
<evidence type="ECO:0000256" key="7">
    <source>
        <dbReference type="ARBA" id="ARBA00023024"/>
    </source>
</evidence>
<feature type="chain" id="PRO_5042295330" description="chitinase" evidence="13">
    <location>
        <begin position="22"/>
        <end position="522"/>
    </location>
</feature>
<dbReference type="GO" id="GO:0008061">
    <property type="term" value="F:chitin binding"/>
    <property type="evidence" value="ECO:0007669"/>
    <property type="project" value="UniProtKB-KW"/>
</dbReference>
<dbReference type="EC" id="3.2.1.14" evidence="3"/>